<evidence type="ECO:0000313" key="15">
    <source>
        <dbReference type="Proteomes" id="UP000694621"/>
    </source>
</evidence>
<accession>A0A8B9KGS6</accession>
<dbReference type="Pfam" id="PF00001">
    <property type="entry name" value="7tm_1"/>
    <property type="match status" value="1"/>
</dbReference>
<feature type="domain" description="G-protein coupled receptors family 1 profile" evidence="13">
    <location>
        <begin position="37"/>
        <end position="288"/>
    </location>
</feature>
<dbReference type="GO" id="GO:0005886">
    <property type="term" value="C:plasma membrane"/>
    <property type="evidence" value="ECO:0007669"/>
    <property type="project" value="UniProtKB-SubCell"/>
</dbReference>
<feature type="transmembrane region" description="Helical" evidence="12">
    <location>
        <begin position="230"/>
        <end position="248"/>
    </location>
</feature>
<dbReference type="Gene3D" id="1.20.1070.10">
    <property type="entry name" value="Rhodopsin 7-helix transmembrane proteins"/>
    <property type="match status" value="1"/>
</dbReference>
<feature type="transmembrane region" description="Helical" evidence="12">
    <location>
        <begin position="184"/>
        <end position="210"/>
    </location>
</feature>
<feature type="transmembrane region" description="Helical" evidence="12">
    <location>
        <begin position="103"/>
        <end position="125"/>
    </location>
</feature>
<dbReference type="PANTHER" id="PTHR24229:SF18">
    <property type="entry name" value="NEUROPEPTIDES B_W RECEPTOR TYPE 2"/>
    <property type="match status" value="1"/>
</dbReference>
<organism evidence="14 15">
    <name type="scientific">Astyanax mexicanus</name>
    <name type="common">Blind cave fish</name>
    <name type="synonym">Astyanax fasciatus mexicanus</name>
    <dbReference type="NCBI Taxonomy" id="7994"/>
    <lineage>
        <taxon>Eukaryota</taxon>
        <taxon>Metazoa</taxon>
        <taxon>Chordata</taxon>
        <taxon>Craniata</taxon>
        <taxon>Vertebrata</taxon>
        <taxon>Euteleostomi</taxon>
        <taxon>Actinopterygii</taxon>
        <taxon>Neopterygii</taxon>
        <taxon>Teleostei</taxon>
        <taxon>Ostariophysi</taxon>
        <taxon>Characiformes</taxon>
        <taxon>Characoidei</taxon>
        <taxon>Acestrorhamphidae</taxon>
        <taxon>Acestrorhamphinae</taxon>
        <taxon>Astyanax</taxon>
    </lineage>
</organism>
<evidence type="ECO:0000256" key="12">
    <source>
        <dbReference type="SAM" id="Phobius"/>
    </source>
</evidence>
<feature type="transmembrane region" description="Helical" evidence="12">
    <location>
        <begin position="137"/>
        <end position="164"/>
    </location>
</feature>
<keyword evidence="3 11" id="KW-0812">Transmembrane</keyword>
<keyword evidence="4 12" id="KW-1133">Transmembrane helix</keyword>
<dbReference type="Ensembl" id="ENSAMXT00005038605.1">
    <property type="protein sequence ID" value="ENSAMXP00005035398.1"/>
    <property type="gene ID" value="ENSAMXG00005016991.1"/>
</dbReference>
<keyword evidence="9" id="KW-0325">Glycoprotein</keyword>
<evidence type="ECO:0000256" key="6">
    <source>
        <dbReference type="ARBA" id="ARBA00023136"/>
    </source>
</evidence>
<dbReference type="OrthoDB" id="2132067at2759"/>
<keyword evidence="10 11" id="KW-0807">Transducer</keyword>
<feature type="transmembrane region" description="Helical" evidence="12">
    <location>
        <begin position="268"/>
        <end position="291"/>
    </location>
</feature>
<keyword evidence="6 12" id="KW-0472">Membrane</keyword>
<comment type="similarity">
    <text evidence="11">Belongs to the G-protein coupled receptor 1 family.</text>
</comment>
<evidence type="ECO:0000256" key="4">
    <source>
        <dbReference type="ARBA" id="ARBA00022989"/>
    </source>
</evidence>
<dbReference type="PANTHER" id="PTHR24229">
    <property type="entry name" value="NEUROPEPTIDES RECEPTOR"/>
    <property type="match status" value="1"/>
</dbReference>
<evidence type="ECO:0000259" key="13">
    <source>
        <dbReference type="PROSITE" id="PS50262"/>
    </source>
</evidence>
<evidence type="ECO:0000256" key="1">
    <source>
        <dbReference type="ARBA" id="ARBA00004651"/>
    </source>
</evidence>
<comment type="subcellular location">
    <subcellularLocation>
        <location evidence="1">Cell membrane</location>
        <topology evidence="1">Multi-pass membrane protein</topology>
    </subcellularLocation>
</comment>
<dbReference type="PRINTS" id="PR01855">
    <property type="entry name" value="NRPEPTIDEWR"/>
</dbReference>
<dbReference type="GO" id="GO:0042923">
    <property type="term" value="F:neuropeptide binding"/>
    <property type="evidence" value="ECO:0007669"/>
    <property type="project" value="TreeGrafter"/>
</dbReference>
<evidence type="ECO:0000256" key="10">
    <source>
        <dbReference type="ARBA" id="ARBA00023224"/>
    </source>
</evidence>
<proteinExistence type="inferred from homology"/>
<evidence type="ECO:0000256" key="11">
    <source>
        <dbReference type="RuleBase" id="RU000688"/>
    </source>
</evidence>
<dbReference type="Proteomes" id="UP000694621">
    <property type="component" value="Unplaced"/>
</dbReference>
<name>A0A8B9KGS6_ASTMX</name>
<dbReference type="GO" id="GO:0043005">
    <property type="term" value="C:neuron projection"/>
    <property type="evidence" value="ECO:0007669"/>
    <property type="project" value="TreeGrafter"/>
</dbReference>
<evidence type="ECO:0000313" key="14">
    <source>
        <dbReference type="Ensembl" id="ENSAMXP00005035398.1"/>
    </source>
</evidence>
<dbReference type="SMART" id="SM01381">
    <property type="entry name" value="7TM_GPCR_Srsx"/>
    <property type="match status" value="1"/>
</dbReference>
<reference evidence="14" key="1">
    <citation type="submission" date="2025-08" db="UniProtKB">
        <authorList>
            <consortium name="Ensembl"/>
        </authorList>
    </citation>
    <scope>IDENTIFICATION</scope>
</reference>
<sequence>CSCITLKNKYRYFYFKMSVSIWPSLVYSLICVVGLAGNTAVICVIARTPRMRSVTNVFILNLAIADDLFVLVLPASIVEHVLRRWPFGDLVCKAVLSIDHYNIFSSVYFVALMSVDRYAVVASALHSRCLVWRTRRLAWMLSVCVWVLVVLLVLPFTFFASVYVNPDDDTPSCVLTLPSPEPVWFAASRIYSLVLSFLLPVSTICILYGLMLHKLKRASGKALDRAKRKMTVMVSVVLAVCLLCWTPFHLSTVVALTTELPGTPLLAGLSYFITCLSYANSCLNPFLYAFLDDSFRREFRKMLTFRMGTNS</sequence>
<keyword evidence="5 11" id="KW-0297">G-protein coupled receptor</keyword>
<evidence type="ECO:0000256" key="9">
    <source>
        <dbReference type="ARBA" id="ARBA00023180"/>
    </source>
</evidence>
<dbReference type="PROSITE" id="PS00237">
    <property type="entry name" value="G_PROTEIN_RECEP_F1_1"/>
    <property type="match status" value="1"/>
</dbReference>
<feature type="transmembrane region" description="Helical" evidence="12">
    <location>
        <begin position="25"/>
        <end position="46"/>
    </location>
</feature>
<dbReference type="PROSITE" id="PS50262">
    <property type="entry name" value="G_PROTEIN_RECEP_F1_2"/>
    <property type="match status" value="1"/>
</dbReference>
<dbReference type="InterPro" id="IPR009150">
    <property type="entry name" value="Neuropept_B/W_rcpt"/>
</dbReference>
<feature type="transmembrane region" description="Helical" evidence="12">
    <location>
        <begin position="58"/>
        <end position="77"/>
    </location>
</feature>
<protein>
    <submittedName>
        <fullName evidence="14">Neuropeptides B and W receptor 2</fullName>
    </submittedName>
</protein>
<evidence type="ECO:0000256" key="7">
    <source>
        <dbReference type="ARBA" id="ARBA00023157"/>
    </source>
</evidence>
<evidence type="ECO:0000256" key="3">
    <source>
        <dbReference type="ARBA" id="ARBA00022692"/>
    </source>
</evidence>
<dbReference type="InterPro" id="IPR000276">
    <property type="entry name" value="GPCR_Rhodpsn"/>
</dbReference>
<keyword evidence="2" id="KW-1003">Cell membrane</keyword>
<dbReference type="InterPro" id="IPR017452">
    <property type="entry name" value="GPCR_Rhodpsn_7TM"/>
</dbReference>
<dbReference type="GO" id="GO:0008188">
    <property type="term" value="F:neuropeptide receptor activity"/>
    <property type="evidence" value="ECO:0007669"/>
    <property type="project" value="InterPro"/>
</dbReference>
<dbReference type="SUPFAM" id="SSF81321">
    <property type="entry name" value="Family A G protein-coupled receptor-like"/>
    <property type="match status" value="1"/>
</dbReference>
<dbReference type="FunFam" id="1.20.1070.10:FF:000102">
    <property type="entry name" value="neuropeptides B/W receptor type 1"/>
    <property type="match status" value="1"/>
</dbReference>
<keyword evidence="7" id="KW-1015">Disulfide bond</keyword>
<evidence type="ECO:0000256" key="8">
    <source>
        <dbReference type="ARBA" id="ARBA00023170"/>
    </source>
</evidence>
<evidence type="ECO:0000256" key="2">
    <source>
        <dbReference type="ARBA" id="ARBA00022475"/>
    </source>
</evidence>
<dbReference type="AlphaFoldDB" id="A0A8B9KGS6"/>
<keyword evidence="8 11" id="KW-0675">Receptor</keyword>
<evidence type="ECO:0000256" key="5">
    <source>
        <dbReference type="ARBA" id="ARBA00023040"/>
    </source>
</evidence>
<dbReference type="PRINTS" id="PR00237">
    <property type="entry name" value="GPCRRHODOPSN"/>
</dbReference>